<evidence type="ECO:0000256" key="1">
    <source>
        <dbReference type="ARBA" id="ARBA00002791"/>
    </source>
</evidence>
<comment type="subunit">
    <text evidence="10">Component of the oligosaccharyltransferase (OST) complex.</text>
</comment>
<evidence type="ECO:0000256" key="9">
    <source>
        <dbReference type="ARBA" id="ARBA00023136"/>
    </source>
</evidence>
<dbReference type="PANTHER" id="PTHR21049">
    <property type="entry name" value="RIBOPHORIN I"/>
    <property type="match status" value="1"/>
</dbReference>
<feature type="transmembrane region" description="Helical" evidence="10">
    <location>
        <begin position="403"/>
        <end position="422"/>
    </location>
</feature>
<proteinExistence type="inferred from homology"/>
<dbReference type="EMBL" id="AP009325">
    <property type="protein sequence ID" value="BAG70976.1"/>
    <property type="molecule type" value="Genomic_DNA"/>
</dbReference>
<evidence type="ECO:0000256" key="8">
    <source>
        <dbReference type="ARBA" id="ARBA00022989"/>
    </source>
</evidence>
<dbReference type="AlphaFoldDB" id="B5RHS7"/>
<keyword evidence="7 10" id="KW-0256">Endoplasmic reticulum</keyword>
<evidence type="ECO:0000256" key="5">
    <source>
        <dbReference type="ARBA" id="ARBA00022692"/>
    </source>
</evidence>
<keyword evidence="5 10" id="KW-0812">Transmembrane</keyword>
<evidence type="ECO:0000256" key="10">
    <source>
        <dbReference type="RuleBase" id="RU361143"/>
    </source>
</evidence>
<sequence length="430" mass="48495">MDSFRSNCCCTRRCLQIDVTAPITRVFLTLKVENAGTSEVSEVLVAFPPTEAEHLAILKASVAEGKRKKKTYVPLSVNPSGSPDAPNDAQLYSVSLRSPLKSGEATTVEVLYVLTHLLEPFPAEISQSEPQLVYYRDSATLLSPYQIVEQITSIKTPSNKVESFTRVDPTSRVGSELRYGPYHDHGPYSYSPVIVHFENNNPFAVVEELVREIEISHWGSLQIRDHYKLKHAGARHKGVFSRHLLIKLPPRVHSVYYRDEIGNISSSHLHIDSQKSELEIEPRYPLFGGWKATFTIGYGLPLQDFLFESHDGRRYLNFSFGCPLIETMVDDLTVKVILPEGSRNPTAAVPFPVDQHLEMTYSYLDVVGRTTVVLQKRNVVPEHNIPFQVYYDFNPIFMFAEPLMLISAVFLFFVACIAYVHVDLSIGKSS</sequence>
<reference evidence="11" key="2">
    <citation type="journal article" date="2008" name="J. Virol.">
        <title>A single Banana streak virus integration event in the banana genome as the origin of infectious endogenous pararetrovirus.</title>
        <authorList>
            <person name="Gayral P."/>
            <person name="Noa-Carrazana J.C."/>
            <person name="Lescot M."/>
            <person name="Lheureux F."/>
            <person name="Lockhart B.E."/>
            <person name="Matsumoto T."/>
            <person name="Piffanelli P."/>
            <person name="Iskra-Caruana M.L."/>
        </authorList>
    </citation>
    <scope>NUCLEOTIDE SEQUENCE</scope>
</reference>
<name>B5RHS7_MUSBA</name>
<organism evidence="11">
    <name type="scientific">Musa balbisiana</name>
    <name type="common">Banana</name>
    <dbReference type="NCBI Taxonomy" id="52838"/>
    <lineage>
        <taxon>Eukaryota</taxon>
        <taxon>Viridiplantae</taxon>
        <taxon>Streptophyta</taxon>
        <taxon>Embryophyta</taxon>
        <taxon>Tracheophyta</taxon>
        <taxon>Spermatophyta</taxon>
        <taxon>Magnoliopsida</taxon>
        <taxon>Liliopsida</taxon>
        <taxon>Zingiberales</taxon>
        <taxon>Musaceae</taxon>
        <taxon>Musa</taxon>
    </lineage>
</organism>
<dbReference type="Pfam" id="PF04597">
    <property type="entry name" value="Ribophorin_I"/>
    <property type="match status" value="1"/>
</dbReference>
<evidence type="ECO:0000256" key="3">
    <source>
        <dbReference type="ARBA" id="ARBA00004922"/>
    </source>
</evidence>
<comment type="subcellular location">
    <subcellularLocation>
        <location evidence="2 10">Endoplasmic reticulum membrane</location>
        <topology evidence="2 10">Single-pass type I membrane protein</topology>
    </subcellularLocation>
</comment>
<comment type="pathway">
    <text evidence="3 10">Protein modification; protein glycosylation.</text>
</comment>
<keyword evidence="6" id="KW-0732">Signal</keyword>
<dbReference type="GO" id="GO:0018279">
    <property type="term" value="P:protein N-linked glycosylation via asparagine"/>
    <property type="evidence" value="ECO:0007669"/>
    <property type="project" value="TreeGrafter"/>
</dbReference>
<evidence type="ECO:0000256" key="6">
    <source>
        <dbReference type="ARBA" id="ARBA00022729"/>
    </source>
</evidence>
<comment type="similarity">
    <text evidence="4 10">Belongs to the OST1 family.</text>
</comment>
<protein>
    <recommendedName>
        <fullName evidence="10">Dolichyl-diphosphooligosaccharide--protein glycosyltransferase subunit 1</fullName>
    </recommendedName>
</protein>
<dbReference type="UniPathway" id="UPA00378"/>
<dbReference type="InterPro" id="IPR007676">
    <property type="entry name" value="Ribophorin_I"/>
</dbReference>
<evidence type="ECO:0000256" key="2">
    <source>
        <dbReference type="ARBA" id="ARBA00004115"/>
    </source>
</evidence>
<evidence type="ECO:0000256" key="7">
    <source>
        <dbReference type="ARBA" id="ARBA00022824"/>
    </source>
</evidence>
<keyword evidence="9 10" id="KW-0472">Membrane</keyword>
<accession>B5RHS7</accession>
<reference evidence="11" key="1">
    <citation type="journal article" date="2008" name="BMC Genomics">
        <title>Insights into the Musa genome: syntenic relationships to rice and between Musa species.</title>
        <authorList>
            <person name="Lescot M."/>
            <person name="Piffanelli P."/>
            <person name="Ciampi A.Y."/>
            <person name="Ruiz M."/>
            <person name="Blanc G."/>
            <person name="Leebens-Mack J."/>
            <person name="da Silva F.R."/>
            <person name="Santos C.M."/>
            <person name="D'Hont A."/>
            <person name="Garsmeur O."/>
            <person name="Vilarinhos A.D."/>
            <person name="Kanamori H."/>
            <person name="Matsumoto T."/>
            <person name="Ronning C.M."/>
            <person name="Cheung F."/>
            <person name="Haas B.J."/>
            <person name="Althoff R."/>
            <person name="Arbogast T."/>
            <person name="Hine E."/>
            <person name="Pappas G.J.Jr."/>
            <person name="Sasaki T."/>
            <person name="Souza M.T.Jr."/>
            <person name="Miller R.N."/>
            <person name="Glaszmann J.C."/>
            <person name="Town C.D."/>
        </authorList>
    </citation>
    <scope>NUCLEOTIDE SEQUENCE</scope>
</reference>
<evidence type="ECO:0000256" key="4">
    <source>
        <dbReference type="ARBA" id="ARBA00008905"/>
    </source>
</evidence>
<dbReference type="PANTHER" id="PTHR21049:SF2">
    <property type="entry name" value="DOLICHYL-DIPHOSPHOOLIGOSACCHARIDE--PROTEIN GLYCOSYLTRANSFERASE SUBUNIT 1B"/>
    <property type="match status" value="1"/>
</dbReference>
<keyword evidence="8 10" id="KW-1133">Transmembrane helix</keyword>
<evidence type="ECO:0000313" key="11">
    <source>
        <dbReference type="EMBL" id="BAG70976.1"/>
    </source>
</evidence>
<dbReference type="GO" id="GO:0008250">
    <property type="term" value="C:oligosaccharyltransferase complex"/>
    <property type="evidence" value="ECO:0007669"/>
    <property type="project" value="UniProtKB-UniRule"/>
</dbReference>
<comment type="function">
    <text evidence="1 10">Subunit of the oligosaccharyl transferase (OST) complex that catalyzes the initial transfer of a defined glycan (Glc(3)Man(9)GlcNAc(2) in eukaryotes) from the lipid carrier dolichol-pyrophosphate to an asparagine residue within an Asn-X-Ser/Thr consensus motif in nascent polypeptide chains, the first step in protein N-glycosylation. N-glycosylation occurs cotranslationally and the complex associates with the Sec61 complex at the channel-forming translocon complex that mediates protein translocation across the endoplasmic reticulum (ER). All subunits are required for a maximal enzyme activity.</text>
</comment>